<keyword evidence="5 6" id="KW-0496">Mitochondrion</keyword>
<comment type="subcellular location">
    <subcellularLocation>
        <location evidence="1 6">Mitochondrion</location>
    </subcellularLocation>
</comment>
<keyword evidence="4" id="KW-0809">Transit peptide</keyword>
<dbReference type="GO" id="GO:0005743">
    <property type="term" value="C:mitochondrial inner membrane"/>
    <property type="evidence" value="ECO:0007669"/>
    <property type="project" value="TreeGrafter"/>
</dbReference>
<organism evidence="7 8">
    <name type="scientific">Pichia membranifaciens NRRL Y-2026</name>
    <dbReference type="NCBI Taxonomy" id="763406"/>
    <lineage>
        <taxon>Eukaryota</taxon>
        <taxon>Fungi</taxon>
        <taxon>Dikarya</taxon>
        <taxon>Ascomycota</taxon>
        <taxon>Saccharomycotina</taxon>
        <taxon>Pichiomycetes</taxon>
        <taxon>Pichiales</taxon>
        <taxon>Pichiaceae</taxon>
        <taxon>Pichia</taxon>
    </lineage>
</organism>
<evidence type="ECO:0000313" key="8">
    <source>
        <dbReference type="Proteomes" id="UP000094455"/>
    </source>
</evidence>
<sequence length="437" mass="48072">MFGLRRNVHCRRYAVKKVSYFSVRNITIQQPSSVVTTQPVSLEDTPAKDDTSASILPLYDADKDNGIEVPTFTTIGTPASSLSVTIPPSIPVHVKKGSVISVYSFAPKKAESDEGDTNFVRSKWEFSQPLRSLWLAGKASSYQRVIGTVPLQVLVSAYDGYEGSKSNGVRSFVNLTLDGSVDWAVFKPDSLQCYSGNSLNVKVKSLPRDLHYGLSGRGYTWLSGRGLVSIVGNGSVFKVGLGAGDEIRVGRDNILAMSVNDLADLHNGDITSENWNTTDGLFHKKSDDGKLEAVDSPQPILLTKNKAVDHVLTTMLEYLRYAVQFMWRSTSQLKNYALGNGHYVVVKGPRSVLVETSSGRDNFVVRANDLVFGNRSGESSIQQLEEAVREEAEWNKPKPKVGDNLGVVRIVDGKATYKNLDNFNDEVKRIENLKNNS</sequence>
<dbReference type="Gene3D" id="3.60.160.10">
    <property type="entry name" value="Mitochondrial biogenesis AIM24"/>
    <property type="match status" value="1"/>
</dbReference>
<dbReference type="Pfam" id="PF01987">
    <property type="entry name" value="AIM24"/>
    <property type="match status" value="1"/>
</dbReference>
<proteinExistence type="inferred from homology"/>
<comment type="similarity">
    <text evidence="2 6">Belongs to the AIM24 family.</text>
</comment>
<dbReference type="EMBL" id="KV454005">
    <property type="protein sequence ID" value="ODQ45140.1"/>
    <property type="molecule type" value="Genomic_DNA"/>
</dbReference>
<accession>A0A1E3NG69</accession>
<dbReference type="AlphaFoldDB" id="A0A1E3NG69"/>
<evidence type="ECO:0000256" key="3">
    <source>
        <dbReference type="ARBA" id="ARBA00013287"/>
    </source>
</evidence>
<dbReference type="Proteomes" id="UP000094455">
    <property type="component" value="Unassembled WGS sequence"/>
</dbReference>
<dbReference type="InterPro" id="IPR002838">
    <property type="entry name" value="AIM24"/>
</dbReference>
<dbReference type="InterPro" id="IPR036983">
    <property type="entry name" value="AIM24_sf"/>
</dbReference>
<dbReference type="PANTHER" id="PTHR36959:SF2">
    <property type="entry name" value="ALTERED INHERITANCE OF MITOCHONDRIA PROTEIN 24, MITOCHONDRIAL"/>
    <property type="match status" value="1"/>
</dbReference>
<evidence type="ECO:0000256" key="6">
    <source>
        <dbReference type="RuleBase" id="RU363045"/>
    </source>
</evidence>
<evidence type="ECO:0000313" key="7">
    <source>
        <dbReference type="EMBL" id="ODQ45140.1"/>
    </source>
</evidence>
<dbReference type="InterPro" id="IPR016031">
    <property type="entry name" value="Trp_RNA-bd_attenuator-like_dom"/>
</dbReference>
<dbReference type="SUPFAM" id="SSF51219">
    <property type="entry name" value="TRAP-like"/>
    <property type="match status" value="1"/>
</dbReference>
<gene>
    <name evidence="7" type="ORF">PICMEDRAFT_166781</name>
</gene>
<evidence type="ECO:0000256" key="1">
    <source>
        <dbReference type="ARBA" id="ARBA00004173"/>
    </source>
</evidence>
<dbReference type="RefSeq" id="XP_019016253.1">
    <property type="nucleotide sequence ID" value="XM_019161304.1"/>
</dbReference>
<dbReference type="OrthoDB" id="5295771at2759"/>
<name>A0A1E3NG69_9ASCO</name>
<evidence type="ECO:0000256" key="2">
    <source>
        <dbReference type="ARBA" id="ARBA00009322"/>
    </source>
</evidence>
<dbReference type="GeneID" id="30177991"/>
<evidence type="ECO:0000256" key="4">
    <source>
        <dbReference type="ARBA" id="ARBA00022946"/>
    </source>
</evidence>
<dbReference type="PANTHER" id="PTHR36959">
    <property type="entry name" value="ALTERED INHERITANCE OF MITOCHONDRIA PROTEIN 24, MITOCHONDRIAL"/>
    <property type="match status" value="1"/>
</dbReference>
<protein>
    <recommendedName>
        <fullName evidence="3 6">Altered inheritance of mitochondria protein 24, mitochondrial</fullName>
    </recommendedName>
</protein>
<evidence type="ECO:0000256" key="5">
    <source>
        <dbReference type="ARBA" id="ARBA00023128"/>
    </source>
</evidence>
<dbReference type="GO" id="GO:0007007">
    <property type="term" value="P:inner mitochondrial membrane organization"/>
    <property type="evidence" value="ECO:0007669"/>
    <property type="project" value="TreeGrafter"/>
</dbReference>
<reference evidence="7 8" key="1">
    <citation type="journal article" date="2016" name="Proc. Natl. Acad. Sci. U.S.A.">
        <title>Comparative genomics of biotechnologically important yeasts.</title>
        <authorList>
            <person name="Riley R."/>
            <person name="Haridas S."/>
            <person name="Wolfe K.H."/>
            <person name="Lopes M.R."/>
            <person name="Hittinger C.T."/>
            <person name="Goeker M."/>
            <person name="Salamov A.A."/>
            <person name="Wisecaver J.H."/>
            <person name="Long T.M."/>
            <person name="Calvey C.H."/>
            <person name="Aerts A.L."/>
            <person name="Barry K.W."/>
            <person name="Choi C."/>
            <person name="Clum A."/>
            <person name="Coughlan A.Y."/>
            <person name="Deshpande S."/>
            <person name="Douglass A.P."/>
            <person name="Hanson S.J."/>
            <person name="Klenk H.-P."/>
            <person name="LaButti K.M."/>
            <person name="Lapidus A."/>
            <person name="Lindquist E.A."/>
            <person name="Lipzen A.M."/>
            <person name="Meier-Kolthoff J.P."/>
            <person name="Ohm R.A."/>
            <person name="Otillar R.P."/>
            <person name="Pangilinan J.L."/>
            <person name="Peng Y."/>
            <person name="Rokas A."/>
            <person name="Rosa C.A."/>
            <person name="Scheuner C."/>
            <person name="Sibirny A.A."/>
            <person name="Slot J.C."/>
            <person name="Stielow J.B."/>
            <person name="Sun H."/>
            <person name="Kurtzman C.P."/>
            <person name="Blackwell M."/>
            <person name="Grigoriev I.V."/>
            <person name="Jeffries T.W."/>
        </authorList>
    </citation>
    <scope>NUCLEOTIDE SEQUENCE [LARGE SCALE GENOMIC DNA]</scope>
    <source>
        <strain evidence="7 8">NRRL Y-2026</strain>
    </source>
</reference>
<keyword evidence="8" id="KW-1185">Reference proteome</keyword>